<evidence type="ECO:0000313" key="1">
    <source>
        <dbReference type="EMBL" id="PEN05426.1"/>
    </source>
</evidence>
<dbReference type="OrthoDB" id="1494566at2"/>
<reference evidence="1 2" key="1">
    <citation type="submission" date="2017-10" db="EMBL/GenBank/DDBJ databases">
        <title>Draft genome of Longimonas halophila.</title>
        <authorList>
            <person name="Goh K.M."/>
            <person name="Shamsir M.S."/>
            <person name="Lim S.W."/>
        </authorList>
    </citation>
    <scope>NUCLEOTIDE SEQUENCE [LARGE SCALE GENOMIC DNA]</scope>
    <source>
        <strain evidence="1 2">KCTC 42399</strain>
    </source>
</reference>
<accession>A0A2H3NIM0</accession>
<dbReference type="RefSeq" id="WP_098063075.1">
    <property type="nucleotide sequence ID" value="NZ_PDEP01000014.1"/>
</dbReference>
<dbReference type="EMBL" id="PDEP01000014">
    <property type="protein sequence ID" value="PEN05426.1"/>
    <property type="molecule type" value="Genomic_DNA"/>
</dbReference>
<proteinExistence type="predicted"/>
<protein>
    <submittedName>
        <fullName evidence="1">Uncharacterized protein</fullName>
    </submittedName>
</protein>
<comment type="caution">
    <text evidence="1">The sequence shown here is derived from an EMBL/GenBank/DDBJ whole genome shotgun (WGS) entry which is preliminary data.</text>
</comment>
<dbReference type="AlphaFoldDB" id="A0A2H3NIM0"/>
<evidence type="ECO:0000313" key="2">
    <source>
        <dbReference type="Proteomes" id="UP000221024"/>
    </source>
</evidence>
<keyword evidence="2" id="KW-1185">Reference proteome</keyword>
<organism evidence="1 2">
    <name type="scientific">Longimonas halophila</name>
    <dbReference type="NCBI Taxonomy" id="1469170"/>
    <lineage>
        <taxon>Bacteria</taxon>
        <taxon>Pseudomonadati</taxon>
        <taxon>Rhodothermota</taxon>
        <taxon>Rhodothermia</taxon>
        <taxon>Rhodothermales</taxon>
        <taxon>Salisaetaceae</taxon>
        <taxon>Longimonas</taxon>
    </lineage>
</organism>
<name>A0A2H3NIM0_9BACT</name>
<gene>
    <name evidence="1" type="ORF">CRI93_12990</name>
</gene>
<sequence length="188" mass="20203">MNTAARTPRERIQQKSLLHSAVHTEAALTTPTDPTTALSALRQILAGPNSGAAFQSVVIATVRIVERAMCREHCVAQAALSLGQQEKLSGMVETIEEAALLLRDQLSAQGNSLTHLCGERPARSNEAEPWPDALFSAVQVLDESVSQLVSLSNAQPKGSSSRALSDCTAQLLRSHHNTLLLEAEEWMA</sequence>
<dbReference type="Proteomes" id="UP000221024">
    <property type="component" value="Unassembled WGS sequence"/>
</dbReference>